<dbReference type="GO" id="GO:0006412">
    <property type="term" value="P:translation"/>
    <property type="evidence" value="ECO:0007669"/>
    <property type="project" value="UniProtKB-UniRule"/>
</dbReference>
<dbReference type="GO" id="GO:0019843">
    <property type="term" value="F:rRNA binding"/>
    <property type="evidence" value="ECO:0007669"/>
    <property type="project" value="UniProtKB-UniRule"/>
</dbReference>
<dbReference type="HAMAP" id="MF_01363">
    <property type="entry name" value="Ribosomal_bL21"/>
    <property type="match status" value="1"/>
</dbReference>
<keyword evidence="4 6" id="KW-0689">Ribosomal protein</keyword>
<dbReference type="PANTHER" id="PTHR21349:SF0">
    <property type="entry name" value="LARGE RIBOSOMAL SUBUNIT PROTEIN BL21M"/>
    <property type="match status" value="1"/>
</dbReference>
<dbReference type="InterPro" id="IPR028909">
    <property type="entry name" value="bL21-like"/>
</dbReference>
<dbReference type="Proteomes" id="UP000294902">
    <property type="component" value="Unassembled WGS sequence"/>
</dbReference>
<evidence type="ECO:0000256" key="3">
    <source>
        <dbReference type="ARBA" id="ARBA00022884"/>
    </source>
</evidence>
<evidence type="ECO:0000256" key="7">
    <source>
        <dbReference type="RuleBase" id="RU000562"/>
    </source>
</evidence>
<dbReference type="GO" id="GO:0005737">
    <property type="term" value="C:cytoplasm"/>
    <property type="evidence" value="ECO:0007669"/>
    <property type="project" value="UniProtKB-ARBA"/>
</dbReference>
<protein>
    <recommendedName>
        <fullName evidence="6">Large ribosomal subunit protein bL21</fullName>
    </recommendedName>
</protein>
<dbReference type="EMBL" id="SMAL01000004">
    <property type="protein sequence ID" value="TCT14908.1"/>
    <property type="molecule type" value="Genomic_DNA"/>
</dbReference>
<sequence>MYAIITTGGKQYKVAEGDTLKVEKLNVEAGQAVTFDEVLMVSKDGSVSVGSPLVANASVTATVVEEGKSKKIIVYKYKPKKGYHKKQGHRQPFTKIKIEKINA</sequence>
<dbReference type="NCBIfam" id="TIGR00061">
    <property type="entry name" value="L21"/>
    <property type="match status" value="1"/>
</dbReference>
<dbReference type="InterPro" id="IPR001787">
    <property type="entry name" value="Ribosomal_bL21"/>
</dbReference>
<dbReference type="AlphaFoldDB" id="A0A4R3MQS0"/>
<comment type="function">
    <text evidence="6 7">This protein binds to 23S rRNA in the presence of protein L20.</text>
</comment>
<dbReference type="SUPFAM" id="SSF141091">
    <property type="entry name" value="L21p-like"/>
    <property type="match status" value="1"/>
</dbReference>
<dbReference type="PROSITE" id="PS01169">
    <property type="entry name" value="RIBOSOMAL_L21"/>
    <property type="match status" value="1"/>
</dbReference>
<evidence type="ECO:0000256" key="4">
    <source>
        <dbReference type="ARBA" id="ARBA00022980"/>
    </source>
</evidence>
<keyword evidence="3 6" id="KW-0694">RNA-binding</keyword>
<dbReference type="InterPro" id="IPR018258">
    <property type="entry name" value="Ribosomal_bL21_CS"/>
</dbReference>
<evidence type="ECO:0000256" key="1">
    <source>
        <dbReference type="ARBA" id="ARBA00008563"/>
    </source>
</evidence>
<name>A0A4R3MQS0_9FIRM</name>
<keyword evidence="9" id="KW-1185">Reference proteome</keyword>
<accession>A0A4R3MQS0</accession>
<gene>
    <name evidence="6" type="primary">rplU</name>
    <name evidence="8" type="ORF">EDC18_10456</name>
</gene>
<dbReference type="InterPro" id="IPR036164">
    <property type="entry name" value="bL21-like_sf"/>
</dbReference>
<comment type="similarity">
    <text evidence="1 6 7">Belongs to the bacterial ribosomal protein bL21 family.</text>
</comment>
<evidence type="ECO:0000313" key="9">
    <source>
        <dbReference type="Proteomes" id="UP000294902"/>
    </source>
</evidence>
<evidence type="ECO:0000256" key="5">
    <source>
        <dbReference type="ARBA" id="ARBA00023274"/>
    </source>
</evidence>
<evidence type="ECO:0000313" key="8">
    <source>
        <dbReference type="EMBL" id="TCT14908.1"/>
    </source>
</evidence>
<reference evidence="8 9" key="1">
    <citation type="submission" date="2019-03" db="EMBL/GenBank/DDBJ databases">
        <title>Genomic Encyclopedia of Type Strains, Phase IV (KMG-IV): sequencing the most valuable type-strain genomes for metagenomic binning, comparative biology and taxonomic classification.</title>
        <authorList>
            <person name="Goeker M."/>
        </authorList>
    </citation>
    <scope>NUCLEOTIDE SEQUENCE [LARGE SCALE GENOMIC DNA]</scope>
    <source>
        <strain evidence="8 9">DSM 24629</strain>
    </source>
</reference>
<evidence type="ECO:0000256" key="6">
    <source>
        <dbReference type="HAMAP-Rule" id="MF_01363"/>
    </source>
</evidence>
<proteinExistence type="inferred from homology"/>
<dbReference type="PANTHER" id="PTHR21349">
    <property type="entry name" value="50S RIBOSOMAL PROTEIN L21"/>
    <property type="match status" value="1"/>
</dbReference>
<dbReference type="OrthoDB" id="9813334at2"/>
<comment type="caution">
    <text evidence="8">The sequence shown here is derived from an EMBL/GenBank/DDBJ whole genome shotgun (WGS) entry which is preliminary data.</text>
</comment>
<comment type="subunit">
    <text evidence="6">Part of the 50S ribosomal subunit. Contacts protein L20.</text>
</comment>
<dbReference type="GO" id="GO:0005840">
    <property type="term" value="C:ribosome"/>
    <property type="evidence" value="ECO:0007669"/>
    <property type="project" value="UniProtKB-KW"/>
</dbReference>
<dbReference type="RefSeq" id="WP_132251743.1">
    <property type="nucleotide sequence ID" value="NZ_SMAL01000004.1"/>
</dbReference>
<dbReference type="GO" id="GO:1990904">
    <property type="term" value="C:ribonucleoprotein complex"/>
    <property type="evidence" value="ECO:0007669"/>
    <property type="project" value="UniProtKB-KW"/>
</dbReference>
<keyword evidence="5 6" id="KW-0687">Ribonucleoprotein</keyword>
<keyword evidence="2 6" id="KW-0699">rRNA-binding</keyword>
<dbReference type="GO" id="GO:0003735">
    <property type="term" value="F:structural constituent of ribosome"/>
    <property type="evidence" value="ECO:0007669"/>
    <property type="project" value="InterPro"/>
</dbReference>
<dbReference type="Pfam" id="PF00829">
    <property type="entry name" value="Ribosomal_L21p"/>
    <property type="match status" value="1"/>
</dbReference>
<organism evidence="8 9">
    <name type="scientific">Natranaerovirga pectinivora</name>
    <dbReference type="NCBI Taxonomy" id="682400"/>
    <lineage>
        <taxon>Bacteria</taxon>
        <taxon>Bacillati</taxon>
        <taxon>Bacillota</taxon>
        <taxon>Clostridia</taxon>
        <taxon>Lachnospirales</taxon>
        <taxon>Natranaerovirgaceae</taxon>
        <taxon>Natranaerovirga</taxon>
    </lineage>
</organism>
<evidence type="ECO:0000256" key="2">
    <source>
        <dbReference type="ARBA" id="ARBA00022730"/>
    </source>
</evidence>